<reference evidence="1 2" key="1">
    <citation type="submission" date="2020-07" db="EMBL/GenBank/DDBJ databases">
        <title>A new beta-1,3-glucan-decomposing anaerobic bacterium isolated from anoxic soil subjected to biological soil disinfestation.</title>
        <authorList>
            <person name="Ueki A."/>
            <person name="Tonouchi A."/>
        </authorList>
    </citation>
    <scope>NUCLEOTIDE SEQUENCE [LARGE SCALE GENOMIC DNA]</scope>
    <source>
        <strain evidence="1 2">TW1</strain>
    </source>
</reference>
<name>A0A6V8SK36_9CLOT</name>
<comment type="caution">
    <text evidence="1">The sequence shown here is derived from an EMBL/GenBank/DDBJ whole genome shotgun (WGS) entry which is preliminary data.</text>
</comment>
<evidence type="ECO:0000313" key="2">
    <source>
        <dbReference type="Proteomes" id="UP000580568"/>
    </source>
</evidence>
<proteinExistence type="predicted"/>
<keyword evidence="2" id="KW-1185">Reference proteome</keyword>
<dbReference type="Proteomes" id="UP000580568">
    <property type="component" value="Unassembled WGS sequence"/>
</dbReference>
<evidence type="ECO:0000313" key="1">
    <source>
        <dbReference type="EMBL" id="GFP75263.1"/>
    </source>
</evidence>
<gene>
    <name evidence="1" type="ORF">bsdtw1_01336</name>
</gene>
<sequence>MKSNKFTSKFIILIFLFSILAVILWNSDLAHNTVARIQWTQKKKEFKSDEISKVSFYTGGLNGREIEFIGKDKDNFMLTLSNSTFYKSNWQGMLDDSISIEITYSNSSKRYFEYCGGDIFQLSYNGSMFSIRNKNLEEILSKYIETT</sequence>
<dbReference type="AlphaFoldDB" id="A0A6V8SK36"/>
<protein>
    <submittedName>
        <fullName evidence="1">Uncharacterized protein</fullName>
    </submittedName>
</protein>
<accession>A0A6V8SK36</accession>
<organism evidence="1 2">
    <name type="scientific">Clostridium fungisolvens</name>
    <dbReference type="NCBI Taxonomy" id="1604897"/>
    <lineage>
        <taxon>Bacteria</taxon>
        <taxon>Bacillati</taxon>
        <taxon>Bacillota</taxon>
        <taxon>Clostridia</taxon>
        <taxon>Eubacteriales</taxon>
        <taxon>Clostridiaceae</taxon>
        <taxon>Clostridium</taxon>
    </lineage>
</organism>
<dbReference type="RefSeq" id="WP_183276781.1">
    <property type="nucleotide sequence ID" value="NZ_BLZR01000001.1"/>
</dbReference>
<dbReference type="EMBL" id="BLZR01000001">
    <property type="protein sequence ID" value="GFP75263.1"/>
    <property type="molecule type" value="Genomic_DNA"/>
</dbReference>